<reference evidence="5" key="1">
    <citation type="journal article" date="2023" name="Insect Mol. Biol.">
        <title>Genome sequencing provides insights into the evolution of gene families encoding plant cell wall-degrading enzymes in longhorned beetles.</title>
        <authorList>
            <person name="Shin N.R."/>
            <person name="Okamura Y."/>
            <person name="Kirsch R."/>
            <person name="Pauchet Y."/>
        </authorList>
    </citation>
    <scope>NUCLEOTIDE SEQUENCE</scope>
    <source>
        <strain evidence="5">MMC_N1</strain>
    </source>
</reference>
<keyword evidence="2" id="KW-0964">Secreted</keyword>
<dbReference type="PANTHER" id="PTHR46698:SF3">
    <property type="entry name" value="TENECTIN ISOFORM 1-RELATED"/>
    <property type="match status" value="1"/>
</dbReference>
<evidence type="ECO:0000313" key="5">
    <source>
        <dbReference type="EMBL" id="KAJ8973859.1"/>
    </source>
</evidence>
<accession>A0ABQ9J7L3</accession>
<protein>
    <recommendedName>
        <fullName evidence="4">VWFC domain-containing protein</fullName>
    </recommendedName>
</protein>
<evidence type="ECO:0000313" key="6">
    <source>
        <dbReference type="Proteomes" id="UP001162164"/>
    </source>
</evidence>
<feature type="domain" description="VWFC" evidence="4">
    <location>
        <begin position="200"/>
        <end position="261"/>
    </location>
</feature>
<proteinExistence type="predicted"/>
<evidence type="ECO:0000256" key="1">
    <source>
        <dbReference type="ARBA" id="ARBA00004613"/>
    </source>
</evidence>
<dbReference type="InterPro" id="IPR001007">
    <property type="entry name" value="VWF_dom"/>
</dbReference>
<dbReference type="PANTHER" id="PTHR46698">
    <property type="entry name" value="CROSSVEINLESS 2"/>
    <property type="match status" value="1"/>
</dbReference>
<feature type="domain" description="VWFC" evidence="4">
    <location>
        <begin position="728"/>
        <end position="789"/>
    </location>
</feature>
<dbReference type="InterPro" id="IPR052424">
    <property type="entry name" value="Kielin_Chordin-BMP_Reg"/>
</dbReference>
<feature type="domain" description="VWFC" evidence="4">
    <location>
        <begin position="18"/>
        <end position="71"/>
    </location>
</feature>
<dbReference type="SUPFAM" id="SSF57603">
    <property type="entry name" value="FnI-like domain"/>
    <property type="match status" value="4"/>
</dbReference>
<name>A0ABQ9J7L3_9CUCU</name>
<comment type="subcellular location">
    <subcellularLocation>
        <location evidence="1">Secreted</location>
    </subcellularLocation>
</comment>
<evidence type="ECO:0000256" key="3">
    <source>
        <dbReference type="ARBA" id="ARBA00022729"/>
    </source>
</evidence>
<organism evidence="5 6">
    <name type="scientific">Molorchus minor</name>
    <dbReference type="NCBI Taxonomy" id="1323400"/>
    <lineage>
        <taxon>Eukaryota</taxon>
        <taxon>Metazoa</taxon>
        <taxon>Ecdysozoa</taxon>
        <taxon>Arthropoda</taxon>
        <taxon>Hexapoda</taxon>
        <taxon>Insecta</taxon>
        <taxon>Pterygota</taxon>
        <taxon>Neoptera</taxon>
        <taxon>Endopterygota</taxon>
        <taxon>Coleoptera</taxon>
        <taxon>Polyphaga</taxon>
        <taxon>Cucujiformia</taxon>
        <taxon>Chrysomeloidea</taxon>
        <taxon>Cerambycidae</taxon>
        <taxon>Lamiinae</taxon>
        <taxon>Monochamini</taxon>
        <taxon>Molorchus</taxon>
    </lineage>
</organism>
<keyword evidence="6" id="KW-1185">Reference proteome</keyword>
<dbReference type="Proteomes" id="UP001162164">
    <property type="component" value="Unassembled WGS sequence"/>
</dbReference>
<keyword evidence="3" id="KW-0732">Signal</keyword>
<dbReference type="EMBL" id="JAPWTJ010001093">
    <property type="protein sequence ID" value="KAJ8973859.1"/>
    <property type="molecule type" value="Genomic_DNA"/>
</dbReference>
<gene>
    <name evidence="5" type="ORF">NQ317_000187</name>
</gene>
<sequence length="1017" mass="111470">MERINNISNKCTSKSPHCWYDDKRYEESEEVATAEPCLNCTCSKGILLCYLRVCPKLPNPPPPGCILLHSCISELSGGGNSLEPRSDLDNDLDRYYDRRLLGNDFNLILSACMLNGSIYGPGSAMHSSSLCEYCYCLGGKQTCVKPKCLLPIEGCTPAYDPASCCPTHYNCTAAKVVGTTRTTSSTTTSSPKEIRRKGGCLVDRVYHPEGGKVLGIGHSVCDNCYCMKGLVRCEPLSCAPPLLGCTPVIKPGECCAASYNCSGTIEIQPEPNYGDFPIVSKDYAKLRKEVNRKVQKQKDGVVTVEPFYVLAESLHSSTTKLRSAGTLGTTRHFTGVSFNPSTTKPYYYNSMTPNGSNSKHSTREKLPEIYYATTNYVFQNTNYKRVYSTTTKPKPGTGKSESTTSQTINAIVTTDYKDAKVRTKIGDINVVSKYDPTDERLNRKVENETEVSTTEIPIADNTDEVNSVATAVTTENPTDTEPNIIYDPTTESENFTTESYVSTTDSITNTPHFITLKTVLNSTDCKQNKDSLNVANDNNPEATTALPVDANEINNLAELKASEYEDLFGPTDSSSTEDYSESTTKEVTTELDLVSKVPSATLRNIPDLPPRVRPDIEAILNITKHKVDDYDYDYNEPSLPPSLPNLKIIPFVAADALDVKKEEPKENVVHHEEKLAIPAFGYGNMFSPPIETEGGFIPKDPPLLDTFYENAVSSPSITSDPKLNNADCLDHEGNQIAHGQSVPSPSPCVTCTCFYGNIVCQKPTCPVSKPGCRKSPVQGLTLCCPNYICDNEAPTVVLGRLDINQIPQEIATVAERVVSPDPFRDVIRTEPAPDLQSLIVDMMPFFTRKTTPLAQVTDKQQVTRPVLVTTTMETISEANDNKINDDLSLDKVLELLFSSNDKENSQTQFNKIQTTTAKTKDDDILIVSTTSAPPIEEKTNLKEVSTENLKHGVNMSESISNSNSVDSSGVGLLKLAGCNIYGRMYRVGRIISELSGPCLECKCTEIGVQCRALKCNL</sequence>
<feature type="domain" description="VWFC" evidence="4">
    <location>
        <begin position="112"/>
        <end position="171"/>
    </location>
</feature>
<evidence type="ECO:0000256" key="2">
    <source>
        <dbReference type="ARBA" id="ARBA00022525"/>
    </source>
</evidence>
<evidence type="ECO:0000259" key="4">
    <source>
        <dbReference type="SMART" id="SM00214"/>
    </source>
</evidence>
<comment type="caution">
    <text evidence="5">The sequence shown here is derived from an EMBL/GenBank/DDBJ whole genome shotgun (WGS) entry which is preliminary data.</text>
</comment>
<dbReference type="Gene3D" id="2.10.70.10">
    <property type="entry name" value="Complement Module, domain 1"/>
    <property type="match status" value="1"/>
</dbReference>
<dbReference type="SMART" id="SM00214">
    <property type="entry name" value="VWC"/>
    <property type="match status" value="4"/>
</dbReference>